<protein>
    <submittedName>
        <fullName evidence="2">Serine threonine-protein kinase pkn1</fullName>
    </submittedName>
</protein>
<evidence type="ECO:0000313" key="2">
    <source>
        <dbReference type="EMBL" id="SUS07728.1"/>
    </source>
</evidence>
<dbReference type="PANTHER" id="PTHR23150">
    <property type="entry name" value="SULFATASE MODIFYING FACTOR 1, 2"/>
    <property type="match status" value="1"/>
</dbReference>
<dbReference type="Pfam" id="PF03781">
    <property type="entry name" value="FGE-sulfatase"/>
    <property type="match status" value="1"/>
</dbReference>
<dbReference type="InterPro" id="IPR042095">
    <property type="entry name" value="SUMF_sf"/>
</dbReference>
<dbReference type="EMBL" id="UIDG01000444">
    <property type="protein sequence ID" value="SUS07728.1"/>
    <property type="molecule type" value="Genomic_DNA"/>
</dbReference>
<gene>
    <name evidence="2" type="ORF">DF3PB_4990002</name>
</gene>
<name>A0A380THS9_9ZZZZ</name>
<reference evidence="2" key="1">
    <citation type="submission" date="2018-07" db="EMBL/GenBank/DDBJ databases">
        <authorList>
            <person name="Quirk P.G."/>
            <person name="Krulwich T.A."/>
        </authorList>
    </citation>
    <scope>NUCLEOTIDE SEQUENCE</scope>
</reference>
<dbReference type="InterPro" id="IPR000157">
    <property type="entry name" value="TIR_dom"/>
</dbReference>
<dbReference type="SMART" id="SM00255">
    <property type="entry name" value="TIR"/>
    <property type="match status" value="1"/>
</dbReference>
<dbReference type="GO" id="GO:0120147">
    <property type="term" value="F:formylglycine-generating oxidase activity"/>
    <property type="evidence" value="ECO:0007669"/>
    <property type="project" value="TreeGrafter"/>
</dbReference>
<dbReference type="GO" id="GO:0007165">
    <property type="term" value="P:signal transduction"/>
    <property type="evidence" value="ECO:0007669"/>
    <property type="project" value="InterPro"/>
</dbReference>
<dbReference type="Pfam" id="PF13676">
    <property type="entry name" value="TIR_2"/>
    <property type="match status" value="1"/>
</dbReference>
<dbReference type="PROSITE" id="PS50104">
    <property type="entry name" value="TIR"/>
    <property type="match status" value="1"/>
</dbReference>
<dbReference type="InterPro" id="IPR016187">
    <property type="entry name" value="CTDL_fold"/>
</dbReference>
<dbReference type="InterPro" id="IPR051043">
    <property type="entry name" value="Sulfatase_Mod_Factor_Kinase"/>
</dbReference>
<dbReference type="PANTHER" id="PTHR23150:SF35">
    <property type="entry name" value="BLL6746 PROTEIN"/>
    <property type="match status" value="1"/>
</dbReference>
<dbReference type="SUPFAM" id="SSF56436">
    <property type="entry name" value="C-type lectin-like"/>
    <property type="match status" value="1"/>
</dbReference>
<dbReference type="InterPro" id="IPR035897">
    <property type="entry name" value="Toll_tir_struct_dom_sf"/>
</dbReference>
<dbReference type="SUPFAM" id="SSF52200">
    <property type="entry name" value="Toll/Interleukin receptor TIR domain"/>
    <property type="match status" value="1"/>
</dbReference>
<organism evidence="2">
    <name type="scientific">metagenome</name>
    <dbReference type="NCBI Taxonomy" id="256318"/>
    <lineage>
        <taxon>unclassified sequences</taxon>
        <taxon>metagenomes</taxon>
    </lineage>
</organism>
<evidence type="ECO:0000259" key="1">
    <source>
        <dbReference type="PROSITE" id="PS50104"/>
    </source>
</evidence>
<sequence>MAAGDDAPRPISLFYSYSHRDEDLRQKLQEHLAVLRRAGLVSEWHDRNIDAGDEWAKEIDRNLFSADIILLLVSPSFIASDYCWSVEVKKALERHDRGEAVVVPVILRPCRWGLTGFARLQAVPKDARAVTAWPNEDAAFDDVAGRIEALVERIRVERAPTARPHPDPLPQAGEGGTRGSVRVRAFKDLAVFRDGDAPWFPEMVVIPSGTFLMGSPPGEEGRSDDEGPQHRVTIGYRFALGKYAVRFSEYDHFCEVTKREKPEDRGWGRGQRPVITVSWLDAVAYCEWLTKETGQPYRLPSEAEWEYGARAGTTTPFSFGGTISPKQANYDGNYTYGGGSKGEYRQRTVPVGTLPANPRGLHEMHGNVREWVEDVWHDSYAGAPADGSAWTDGEGKDSSRLRVARGGSWYNYPRLLRSAFRVRYPPGGRYLNLGFRLARTLD</sequence>
<feature type="domain" description="TIR" evidence="1">
    <location>
        <begin position="9"/>
        <end position="151"/>
    </location>
</feature>
<dbReference type="InterPro" id="IPR005532">
    <property type="entry name" value="SUMF_dom"/>
</dbReference>
<accession>A0A380THS9</accession>
<dbReference type="GO" id="GO:0016301">
    <property type="term" value="F:kinase activity"/>
    <property type="evidence" value="ECO:0007669"/>
    <property type="project" value="UniProtKB-KW"/>
</dbReference>
<keyword evidence="2" id="KW-0418">Kinase</keyword>
<keyword evidence="2" id="KW-0808">Transferase</keyword>
<dbReference type="Gene3D" id="3.40.50.10140">
    <property type="entry name" value="Toll/interleukin-1 receptor homology (TIR) domain"/>
    <property type="match status" value="1"/>
</dbReference>
<dbReference type="AlphaFoldDB" id="A0A380THS9"/>
<dbReference type="Gene3D" id="3.90.1580.10">
    <property type="entry name" value="paralog of FGE (formylglycine-generating enzyme)"/>
    <property type="match status" value="1"/>
</dbReference>
<proteinExistence type="predicted"/>